<dbReference type="InParanoid" id="A0A084QVU8"/>
<keyword evidence="2" id="KW-1185">Reference proteome</keyword>
<dbReference type="Proteomes" id="UP000028524">
    <property type="component" value="Unassembled WGS sequence"/>
</dbReference>
<protein>
    <submittedName>
        <fullName evidence="1">Uncharacterized protein</fullName>
    </submittedName>
</protein>
<evidence type="ECO:0000313" key="1">
    <source>
        <dbReference type="EMBL" id="KFA68083.1"/>
    </source>
</evidence>
<sequence length="334" mass="35162">MGDKMIVEMMELITLLPQNDIRNAWSLACKPPPVAFKSPPVSARTVQEVVRIWKSPEVQLELMLRKYKPGQDWLHTEWQIDKLLQAAAKLGIPKEEADLLANAGKIQDVLRTSLTREAVKAALINGAWQSAALTAVFDIKCLFDGHVQQYLLNIGIGGLQGGAVSGLSSWINHPLLGNDIVLGVLVGSAVGVVSLASTGDWARFGKGLGNNVVDGASAWAGATAGSLMGAWLGPVGATVGAVLGGIGGGIGGRFVASYIPGLGGLTDRDVKTMYDGIMSRLSPAGVEPDPTLSPRQVVEAIVAQGSSAVLDLREAHPEAFEAFLENLRAVSRKS</sequence>
<gene>
    <name evidence="1" type="ORF">S40285_02571</name>
</gene>
<proteinExistence type="predicted"/>
<dbReference type="EMBL" id="KL660000">
    <property type="protein sequence ID" value="KFA68083.1"/>
    <property type="molecule type" value="Genomic_DNA"/>
</dbReference>
<dbReference type="OrthoDB" id="5105200at2759"/>
<name>A0A084QVU8_STAC4</name>
<dbReference type="OMA" id="DIRNAWS"/>
<organism evidence="1 2">
    <name type="scientific">Stachybotrys chlorohalonatus (strain IBT 40285)</name>
    <dbReference type="NCBI Taxonomy" id="1283841"/>
    <lineage>
        <taxon>Eukaryota</taxon>
        <taxon>Fungi</taxon>
        <taxon>Dikarya</taxon>
        <taxon>Ascomycota</taxon>
        <taxon>Pezizomycotina</taxon>
        <taxon>Sordariomycetes</taxon>
        <taxon>Hypocreomycetidae</taxon>
        <taxon>Hypocreales</taxon>
        <taxon>Stachybotryaceae</taxon>
        <taxon>Stachybotrys</taxon>
    </lineage>
</organism>
<dbReference type="AlphaFoldDB" id="A0A084QVU8"/>
<dbReference type="HOGENOM" id="CLU_832023_0_0_1"/>
<accession>A0A084QVU8</accession>
<reference evidence="1 2" key="1">
    <citation type="journal article" date="2014" name="BMC Genomics">
        <title>Comparative genome sequencing reveals chemotype-specific gene clusters in the toxigenic black mold Stachybotrys.</title>
        <authorList>
            <person name="Semeiks J."/>
            <person name="Borek D."/>
            <person name="Otwinowski Z."/>
            <person name="Grishin N.V."/>
        </authorList>
    </citation>
    <scope>NUCLEOTIDE SEQUENCE [LARGE SCALE GENOMIC DNA]</scope>
    <source>
        <strain evidence="1 2">IBT 40285</strain>
    </source>
</reference>
<evidence type="ECO:0000313" key="2">
    <source>
        <dbReference type="Proteomes" id="UP000028524"/>
    </source>
</evidence>